<comment type="caution">
    <text evidence="11">The sequence shown here is derived from an EMBL/GenBank/DDBJ whole genome shotgun (WGS) entry which is preliminary data.</text>
</comment>
<dbReference type="PROSITE" id="PS00107">
    <property type="entry name" value="PROTEIN_KINASE_ATP"/>
    <property type="match status" value="1"/>
</dbReference>
<keyword evidence="3 11" id="KW-0808">Transferase</keyword>
<dbReference type="OrthoDB" id="9762169at2"/>
<dbReference type="InterPro" id="IPR011009">
    <property type="entry name" value="Kinase-like_dom_sf"/>
</dbReference>
<accession>A0A1Y2MNV9</accession>
<dbReference type="FunFam" id="1.10.510.10:FF:000021">
    <property type="entry name" value="Serine/threonine protein kinase"/>
    <property type="match status" value="1"/>
</dbReference>
<organism evidence="11 12">
    <name type="scientific">Pseudonocardia autotrophica</name>
    <name type="common">Amycolata autotrophica</name>
    <name type="synonym">Nocardia autotrophica</name>
    <dbReference type="NCBI Taxonomy" id="2074"/>
    <lineage>
        <taxon>Bacteria</taxon>
        <taxon>Bacillati</taxon>
        <taxon>Actinomycetota</taxon>
        <taxon>Actinomycetes</taxon>
        <taxon>Pseudonocardiales</taxon>
        <taxon>Pseudonocardiaceae</taxon>
        <taxon>Pseudonocardia</taxon>
    </lineage>
</organism>
<name>A0A1Y2MNV9_PSEAH</name>
<keyword evidence="9" id="KW-0472">Membrane</keyword>
<keyword evidence="4 7" id="KW-0547">Nucleotide-binding</keyword>
<keyword evidence="9" id="KW-1133">Transmembrane helix</keyword>
<gene>
    <name evidence="11" type="primary">pknB_2</name>
    <name evidence="11" type="ORF">BG845_05444</name>
</gene>
<dbReference type="Proteomes" id="UP000194360">
    <property type="component" value="Unassembled WGS sequence"/>
</dbReference>
<evidence type="ECO:0000256" key="6">
    <source>
        <dbReference type="ARBA" id="ARBA00022840"/>
    </source>
</evidence>
<dbReference type="PROSITE" id="PS00109">
    <property type="entry name" value="PROTEIN_KINASE_TYR"/>
    <property type="match status" value="1"/>
</dbReference>
<dbReference type="RefSeq" id="WP_085915571.1">
    <property type="nucleotide sequence ID" value="NZ_AP018920.1"/>
</dbReference>
<evidence type="ECO:0000313" key="11">
    <source>
        <dbReference type="EMBL" id="OSY36367.1"/>
    </source>
</evidence>
<dbReference type="InterPro" id="IPR008266">
    <property type="entry name" value="Tyr_kinase_AS"/>
</dbReference>
<dbReference type="InterPro" id="IPR000719">
    <property type="entry name" value="Prot_kinase_dom"/>
</dbReference>
<evidence type="ECO:0000313" key="12">
    <source>
        <dbReference type="Proteomes" id="UP000194360"/>
    </source>
</evidence>
<reference evidence="11 12" key="1">
    <citation type="submission" date="2016-09" db="EMBL/GenBank/DDBJ databases">
        <title>Pseudonocardia autotrophica DSM535, a candidate organism with high potential of specific P450 cytochromes.</title>
        <authorList>
            <person name="Grumaz C."/>
            <person name="Vainshtein Y."/>
            <person name="Kirstahler P."/>
            <person name="Sohn K."/>
        </authorList>
    </citation>
    <scope>NUCLEOTIDE SEQUENCE [LARGE SCALE GENOMIC DNA]</scope>
    <source>
        <strain evidence="11 12">DSM 535</strain>
    </source>
</reference>
<keyword evidence="5 11" id="KW-0418">Kinase</keyword>
<keyword evidence="6 7" id="KW-0067">ATP-binding</keyword>
<evidence type="ECO:0000256" key="5">
    <source>
        <dbReference type="ARBA" id="ARBA00022777"/>
    </source>
</evidence>
<feature type="binding site" evidence="7">
    <location>
        <position position="52"/>
    </location>
    <ligand>
        <name>ATP</name>
        <dbReference type="ChEBI" id="CHEBI:30616"/>
    </ligand>
</feature>
<feature type="region of interest" description="Disordered" evidence="8">
    <location>
        <begin position="287"/>
        <end position="311"/>
    </location>
</feature>
<evidence type="ECO:0000259" key="10">
    <source>
        <dbReference type="PROSITE" id="PS50011"/>
    </source>
</evidence>
<evidence type="ECO:0000256" key="1">
    <source>
        <dbReference type="ARBA" id="ARBA00012513"/>
    </source>
</evidence>
<evidence type="ECO:0000256" key="4">
    <source>
        <dbReference type="ARBA" id="ARBA00022741"/>
    </source>
</evidence>
<evidence type="ECO:0000256" key="9">
    <source>
        <dbReference type="SAM" id="Phobius"/>
    </source>
</evidence>
<keyword evidence="9" id="KW-0812">Transmembrane</keyword>
<proteinExistence type="predicted"/>
<dbReference type="PROSITE" id="PS50011">
    <property type="entry name" value="PROTEIN_KINASE_DOM"/>
    <property type="match status" value="1"/>
</dbReference>
<dbReference type="InterPro" id="IPR017441">
    <property type="entry name" value="Protein_kinase_ATP_BS"/>
</dbReference>
<evidence type="ECO:0000256" key="3">
    <source>
        <dbReference type="ARBA" id="ARBA00022679"/>
    </source>
</evidence>
<evidence type="ECO:0000256" key="7">
    <source>
        <dbReference type="PROSITE-ProRule" id="PRU10141"/>
    </source>
</evidence>
<dbReference type="CDD" id="cd14014">
    <property type="entry name" value="STKc_PknB_like"/>
    <property type="match status" value="1"/>
</dbReference>
<dbReference type="Pfam" id="PF00069">
    <property type="entry name" value="Pkinase"/>
    <property type="match status" value="1"/>
</dbReference>
<evidence type="ECO:0000256" key="8">
    <source>
        <dbReference type="SAM" id="MobiDB-lite"/>
    </source>
</evidence>
<dbReference type="AlphaFoldDB" id="A0A1Y2MNV9"/>
<feature type="domain" description="Protein kinase" evidence="10">
    <location>
        <begin position="23"/>
        <end position="281"/>
    </location>
</feature>
<keyword evidence="12" id="KW-1185">Reference proteome</keyword>
<dbReference type="GO" id="GO:0004674">
    <property type="term" value="F:protein serine/threonine kinase activity"/>
    <property type="evidence" value="ECO:0007669"/>
    <property type="project" value="UniProtKB-KW"/>
</dbReference>
<protein>
    <recommendedName>
        <fullName evidence="1">non-specific serine/threonine protein kinase</fullName>
        <ecNumber evidence="1">2.7.11.1</ecNumber>
    </recommendedName>
</protein>
<dbReference type="PANTHER" id="PTHR43289:SF6">
    <property type="entry name" value="SERINE_THREONINE-PROTEIN KINASE NEKL-3"/>
    <property type="match status" value="1"/>
</dbReference>
<dbReference type="STRING" id="2074.BG845_05444"/>
<evidence type="ECO:0000256" key="2">
    <source>
        <dbReference type="ARBA" id="ARBA00022527"/>
    </source>
</evidence>
<dbReference type="SUPFAM" id="SSF56112">
    <property type="entry name" value="Protein kinase-like (PK-like)"/>
    <property type="match status" value="1"/>
</dbReference>
<dbReference type="PANTHER" id="PTHR43289">
    <property type="entry name" value="MITOGEN-ACTIVATED PROTEIN KINASE KINASE KINASE 20-RELATED"/>
    <property type="match status" value="1"/>
</dbReference>
<dbReference type="Gene3D" id="3.30.200.20">
    <property type="entry name" value="Phosphorylase Kinase, domain 1"/>
    <property type="match status" value="1"/>
</dbReference>
<keyword evidence="2" id="KW-0723">Serine/threonine-protein kinase</keyword>
<dbReference type="Gene3D" id="1.10.510.10">
    <property type="entry name" value="Transferase(Phosphotransferase) domain 1"/>
    <property type="match status" value="1"/>
</dbReference>
<sequence>MTGPGERTTQVPAAEGDLLGGRYELRGVLGEGGMSRVHLGHDRQLDRPVAIKLLHSADPDDIARIGDEARAAAAVDHPGVVTVHDVGDTGDGGGGVYLVMSLIEGDTLAQRVQRDGPLDPAEVVRIGVAVCDALGAAHRAGVVHRDVTPGNIVLGPDGRVTVTDFGIARLGEGAGRTRTGYVIGTPLHMAPEQGRATGRVDGRADLYALACCLFTALTGRPPFTDPDAFTVVLAHLRDAPPRPSTLREGIPPALEEALLWTLAKDPQRRPPDAAALARALAATIGTTTPVQRPDAGSGSTRQLPGGGQAEASHALHSTLDDVDNDDAAAADRRRRVGLALIVLAALLVLVVLAAALLL</sequence>
<dbReference type="GO" id="GO:0005524">
    <property type="term" value="F:ATP binding"/>
    <property type="evidence" value="ECO:0007669"/>
    <property type="project" value="UniProtKB-UniRule"/>
</dbReference>
<dbReference type="EMBL" id="MIGB01000040">
    <property type="protein sequence ID" value="OSY36367.1"/>
    <property type="molecule type" value="Genomic_DNA"/>
</dbReference>
<dbReference type="EC" id="2.7.11.1" evidence="1"/>
<feature type="transmembrane region" description="Helical" evidence="9">
    <location>
        <begin position="336"/>
        <end position="357"/>
    </location>
</feature>